<sequence>MAAVSLTPEARRLAISTYSGVYLTGSHVLIPLLLGIMLSKRTLRHPLLVNMCIASILNGIAALLIFYANGYDHPFPRTLCLLQAALMWSSAPMLAATDLMLVWHTWLTVRASIVEQAEDKPKRLRLDPMYLTTMILFPYILLVFFAMAAAATLGAHHEEVTLERRVLYCAVAHGAFSVFVSGVNAAILLLTLCVEVLLGRALWRAMARHQWCLCDTDRDEPFDVCFALRVFWSGIYLLVSCGFAIFAVVKASVIPDIFEGTVAIFVALIFGIRWTVWNALVDLVPWRRRRGVTKEAKTDSDMIMGSSR</sequence>
<evidence type="ECO:0000256" key="1">
    <source>
        <dbReference type="SAM" id="Phobius"/>
    </source>
</evidence>
<feature type="transmembrane region" description="Helical" evidence="1">
    <location>
        <begin position="20"/>
        <end position="38"/>
    </location>
</feature>
<keyword evidence="1" id="KW-0812">Transmembrane</keyword>
<name>A0A165PR36_EXIGL</name>
<dbReference type="AlphaFoldDB" id="A0A165PR36"/>
<feature type="transmembrane region" description="Helical" evidence="1">
    <location>
        <begin position="47"/>
        <end position="68"/>
    </location>
</feature>
<feature type="transmembrane region" description="Helical" evidence="1">
    <location>
        <begin position="88"/>
        <end position="109"/>
    </location>
</feature>
<reference evidence="2 3" key="1">
    <citation type="journal article" date="2016" name="Mol. Biol. Evol.">
        <title>Comparative Genomics of Early-Diverging Mushroom-Forming Fungi Provides Insights into the Origins of Lignocellulose Decay Capabilities.</title>
        <authorList>
            <person name="Nagy L.G."/>
            <person name="Riley R."/>
            <person name="Tritt A."/>
            <person name="Adam C."/>
            <person name="Daum C."/>
            <person name="Floudas D."/>
            <person name="Sun H."/>
            <person name="Yadav J.S."/>
            <person name="Pangilinan J."/>
            <person name="Larsson K.H."/>
            <person name="Matsuura K."/>
            <person name="Barry K."/>
            <person name="Labutti K."/>
            <person name="Kuo R."/>
            <person name="Ohm R.A."/>
            <person name="Bhattacharya S.S."/>
            <person name="Shirouzu T."/>
            <person name="Yoshinaga Y."/>
            <person name="Martin F.M."/>
            <person name="Grigoriev I.V."/>
            <person name="Hibbett D.S."/>
        </authorList>
    </citation>
    <scope>NUCLEOTIDE SEQUENCE [LARGE SCALE GENOMIC DNA]</scope>
    <source>
        <strain evidence="2 3">HHB12029</strain>
    </source>
</reference>
<feature type="transmembrane region" description="Helical" evidence="1">
    <location>
        <begin position="175"/>
        <end position="198"/>
    </location>
</feature>
<organism evidence="2 3">
    <name type="scientific">Exidia glandulosa HHB12029</name>
    <dbReference type="NCBI Taxonomy" id="1314781"/>
    <lineage>
        <taxon>Eukaryota</taxon>
        <taxon>Fungi</taxon>
        <taxon>Dikarya</taxon>
        <taxon>Basidiomycota</taxon>
        <taxon>Agaricomycotina</taxon>
        <taxon>Agaricomycetes</taxon>
        <taxon>Auriculariales</taxon>
        <taxon>Exidiaceae</taxon>
        <taxon>Exidia</taxon>
    </lineage>
</organism>
<dbReference type="EMBL" id="KV425887">
    <property type="protein sequence ID" value="KZW02551.1"/>
    <property type="molecule type" value="Genomic_DNA"/>
</dbReference>
<proteinExistence type="predicted"/>
<evidence type="ECO:0000313" key="2">
    <source>
        <dbReference type="EMBL" id="KZW02551.1"/>
    </source>
</evidence>
<accession>A0A165PR36</accession>
<gene>
    <name evidence="2" type="ORF">EXIGLDRAFT_829089</name>
</gene>
<dbReference type="OrthoDB" id="3046318at2759"/>
<feature type="transmembrane region" description="Helical" evidence="1">
    <location>
        <begin position="261"/>
        <end position="280"/>
    </location>
</feature>
<protein>
    <recommendedName>
        <fullName evidence="4">G-protein coupled receptors family 1 profile domain-containing protein</fullName>
    </recommendedName>
</protein>
<keyword evidence="1" id="KW-0472">Membrane</keyword>
<evidence type="ECO:0008006" key="4">
    <source>
        <dbReference type="Google" id="ProtNLM"/>
    </source>
</evidence>
<keyword evidence="1" id="KW-1133">Transmembrane helix</keyword>
<feature type="transmembrane region" description="Helical" evidence="1">
    <location>
        <begin position="226"/>
        <end position="249"/>
    </location>
</feature>
<dbReference type="Proteomes" id="UP000077266">
    <property type="component" value="Unassembled WGS sequence"/>
</dbReference>
<feature type="transmembrane region" description="Helical" evidence="1">
    <location>
        <begin position="130"/>
        <end position="155"/>
    </location>
</feature>
<evidence type="ECO:0000313" key="3">
    <source>
        <dbReference type="Proteomes" id="UP000077266"/>
    </source>
</evidence>
<keyword evidence="3" id="KW-1185">Reference proteome</keyword>
<dbReference type="InParanoid" id="A0A165PR36"/>